<name>A0A1G4U1P0_9BACL</name>
<dbReference type="EMBL" id="FMTT01000097">
    <property type="protein sequence ID" value="SCW87576.1"/>
    <property type="molecule type" value="Genomic_DNA"/>
</dbReference>
<sequence length="61" mass="7431">MEDLEDMDVDSRRDYYETFQMCNYEGNRYVHIMRHYNYPENLRVGQQGAVNSKHLTTFSMM</sequence>
<organism evidence="1 2">
    <name type="scientific">Paenibacillus tianmuensis</name>
    <dbReference type="NCBI Taxonomy" id="624147"/>
    <lineage>
        <taxon>Bacteria</taxon>
        <taxon>Bacillati</taxon>
        <taxon>Bacillota</taxon>
        <taxon>Bacilli</taxon>
        <taxon>Bacillales</taxon>
        <taxon>Paenibacillaceae</taxon>
        <taxon>Paenibacillus</taxon>
    </lineage>
</organism>
<protein>
    <submittedName>
        <fullName evidence="1">Uncharacterized protein</fullName>
    </submittedName>
</protein>
<reference evidence="2" key="1">
    <citation type="submission" date="2016-10" db="EMBL/GenBank/DDBJ databases">
        <authorList>
            <person name="Varghese N."/>
            <person name="Submissions S."/>
        </authorList>
    </citation>
    <scope>NUCLEOTIDE SEQUENCE [LARGE SCALE GENOMIC DNA]</scope>
    <source>
        <strain evidence="2">CGMCC 1.8946</strain>
    </source>
</reference>
<dbReference type="Proteomes" id="UP000198601">
    <property type="component" value="Unassembled WGS sequence"/>
</dbReference>
<evidence type="ECO:0000313" key="1">
    <source>
        <dbReference type="EMBL" id="SCW87576.1"/>
    </source>
</evidence>
<evidence type="ECO:0000313" key="2">
    <source>
        <dbReference type="Proteomes" id="UP000198601"/>
    </source>
</evidence>
<proteinExistence type="predicted"/>
<accession>A0A1G4U1P0</accession>
<keyword evidence="2" id="KW-1185">Reference proteome</keyword>
<dbReference type="AlphaFoldDB" id="A0A1G4U1P0"/>
<gene>
    <name evidence="1" type="ORF">SAMN04487970_10971</name>
</gene>